<sequence length="1413" mass="153964">MNRPLVVKTHYSDDSDDSMMGLDDPQHDATLRARRDKVRGGHQRDKYSDDDSSDEDIESEAEYQPLFTRKHRWQSHPPLLPQHMARLVSTVSGATRLSLDITALCWGAIFDTISEGARSGLMLGTTAWEEASAISMVIAEIFSPLSSLNPRIISRLVNMTTAAGYSAVNKSLTTVESLLEGGFTMYTTAINTGLHVASEYVRIIGALFGSTETSGVLTSFIKMCRHELMDKNPEIRALIKKQGVLGFTAHLLKTIVAWICLQVVTRGRLRSYRMHLVYTNVDSSSPLCTRRYIDSNGRPIPEASATPKADTARVPQDITSIPGTPLEISPKVQAADIIVSDEKSSAPTNGASAGHGQSPVLLSNVRSATFSGRNRDPNFCNDDDSAYYAFSDQEVSHRDPEWDQQLVEALRDLKLQSVRRKYHTDDDEQSDNVPEINGNAESEDASDSQQSAKPSLWNNLAFVRQAAAAAAAAGSPSAKAHANNASTTTSDNSGDSDSQVSSVISSMLRHGDRYPAFESAPASLISSPQFSHSFGIALADHMHRSTTIVDGESFDSQNTEATKKSIGHLQLPQPQGPAAFLNIPPLTSILPIITDDVPDPMGVDGAKWVQQDFPRKPLAINLARFIPIASSAYGKTFMQVLGLARNLIDSRALVEDFGDFGIDETDKASRRVSLSGSLSSMEQAISGSHTPLSARHSRNPSFSKLPRAQPMSSYHTHSAYNSSRPNSQRHYERRHFKSPRSETPSGQWTSGRRPPVRRLHSRSRPVSDHPNHYFFSQHTGIPLSDLLFSSYVSPVLPGVTRAASAKASAVERELRHKHSNGSLGLSKNKSKKGKKSAKQSETDLSTPLDSERLPTNTKAEKSRGWLASIPVVGSVYQSLPSPTSALLSIPIIPGMVSRIIGSGSQLDAKPAEPADPKSMQREPTLSQFRRFDQIRQRLVYREPSAHALVHYIAVDHSSRAVVLACRGTLGLSDIIVDMICEYESVRLPGHPATKGHQEFIVHSGMWHSAMMLADASSEVFKEVAEALRLYPEYGLVLTGHSLGGGVASLLTLLWSQPLFDHKNLVLQNSDTPPTPGSTVGSGRQFATTEKFGLVTPRPIHCFSFGSPCSTNAALSHYCRGLVTSVANADDFITFLSIGSCLDILNISAVLGHESGVAEKIVRRFLSAQRDKISRRFNPFDFDFSKLRAYSPSDDEDDDSDVVDDNEDGSVPENARAGDSKSTGGGFWWGSRKPTVRDNSDPKQQKSQGSDAASANSNASSASRPSKRPKKSADSKAQSKNDLDDWHWSLVKTLRANMDSDKLYPPGDVFILASPGDDKVCDKHMRPDAGSEPLRAKAIPAGTVEQPGDGSSNKTAKDKSGVAKSRGSAQDVGLFYCPDVVERFSELRFTRNMLMHHSPKTYESKIAALIHGSS</sequence>
<name>A0ACC1IVH6_9FUNG</name>
<gene>
    <name evidence="1" type="ORF">LPJ66_000726</name>
</gene>
<dbReference type="Proteomes" id="UP001150581">
    <property type="component" value="Unassembled WGS sequence"/>
</dbReference>
<dbReference type="EMBL" id="JANBPG010000025">
    <property type="protein sequence ID" value="KAJ1901503.1"/>
    <property type="molecule type" value="Genomic_DNA"/>
</dbReference>
<comment type="caution">
    <text evidence="1">The sequence shown here is derived from an EMBL/GenBank/DDBJ whole genome shotgun (WGS) entry which is preliminary data.</text>
</comment>
<evidence type="ECO:0000313" key="1">
    <source>
        <dbReference type="EMBL" id="KAJ1901503.1"/>
    </source>
</evidence>
<reference evidence="1" key="1">
    <citation type="submission" date="2022-07" db="EMBL/GenBank/DDBJ databases">
        <title>Phylogenomic reconstructions and comparative analyses of Kickxellomycotina fungi.</title>
        <authorList>
            <person name="Reynolds N.K."/>
            <person name="Stajich J.E."/>
            <person name="Barry K."/>
            <person name="Grigoriev I.V."/>
            <person name="Crous P."/>
            <person name="Smith M.E."/>
        </authorList>
    </citation>
    <scope>NUCLEOTIDE SEQUENCE</scope>
    <source>
        <strain evidence="1">Benny 63K</strain>
    </source>
</reference>
<keyword evidence="2" id="KW-1185">Reference proteome</keyword>
<protein>
    <submittedName>
        <fullName evidence="1">Uncharacterized protein</fullName>
    </submittedName>
</protein>
<accession>A0ACC1IVH6</accession>
<organism evidence="1 2">
    <name type="scientific">Kickxella alabastrina</name>
    <dbReference type="NCBI Taxonomy" id="61397"/>
    <lineage>
        <taxon>Eukaryota</taxon>
        <taxon>Fungi</taxon>
        <taxon>Fungi incertae sedis</taxon>
        <taxon>Zoopagomycota</taxon>
        <taxon>Kickxellomycotina</taxon>
        <taxon>Kickxellomycetes</taxon>
        <taxon>Kickxellales</taxon>
        <taxon>Kickxellaceae</taxon>
        <taxon>Kickxella</taxon>
    </lineage>
</organism>
<proteinExistence type="predicted"/>
<evidence type="ECO:0000313" key="2">
    <source>
        <dbReference type="Proteomes" id="UP001150581"/>
    </source>
</evidence>